<protein>
    <recommendedName>
        <fullName evidence="3">Flp pilus assembly protein RcpC/CpaB domain-containing protein</fullName>
    </recommendedName>
</protein>
<feature type="chain" id="PRO_5039466313" description="Flp pilus assembly protein RcpC/CpaB domain-containing protein" evidence="2">
    <location>
        <begin position="28"/>
        <end position="302"/>
    </location>
</feature>
<sequence length="302" mass="31297">MRRLLSSRFATLALALLLALAAAGAVAMYVSRYKSSVAQDHSTVGVVVAKKDIPEGLPGEDAIKNGFLEIVQVQQGSLAPTALQSAEGVRGRVAATTVFAGSQILNEQFPQKPNNLVSLEVTGNKRAVQVPLDQSRGLVGTLKTKDRVDVIGSFAVQRLDREGKNKGAPVHVTVTLLRNVPVLRAPEPEAKRAGAAGGVAATSGSLYAMLELTDAQAQKVVYALENGKIWLTLRGAHATDSPGSKDPSLSVTTIASTILGLEGYKLLPTPAGGPEGSTEPPAPKAGTPVATTPVSANDQDPS</sequence>
<accession>A0A6J4U3H8</accession>
<dbReference type="InterPro" id="IPR031571">
    <property type="entry name" value="RcpC_dom"/>
</dbReference>
<gene>
    <name evidence="4" type="ORF">AVDCRST_MAG79-1541</name>
</gene>
<feature type="compositionally biased region" description="Polar residues" evidence="1">
    <location>
        <begin position="289"/>
        <end position="302"/>
    </location>
</feature>
<evidence type="ECO:0000256" key="1">
    <source>
        <dbReference type="SAM" id="MobiDB-lite"/>
    </source>
</evidence>
<keyword evidence="2" id="KW-0732">Signal</keyword>
<feature type="signal peptide" evidence="2">
    <location>
        <begin position="1"/>
        <end position="27"/>
    </location>
</feature>
<dbReference type="CDD" id="cd11614">
    <property type="entry name" value="SAF_CpaB_FlgA_like"/>
    <property type="match status" value="1"/>
</dbReference>
<name>A0A6J4U3H8_9ACTN</name>
<feature type="region of interest" description="Disordered" evidence="1">
    <location>
        <begin position="266"/>
        <end position="302"/>
    </location>
</feature>
<dbReference type="AlphaFoldDB" id="A0A6J4U3H8"/>
<dbReference type="EMBL" id="CADCWC010000235">
    <property type="protein sequence ID" value="CAA9537739.1"/>
    <property type="molecule type" value="Genomic_DNA"/>
</dbReference>
<organism evidence="4">
    <name type="scientific">uncultured Thermoleophilia bacterium</name>
    <dbReference type="NCBI Taxonomy" id="1497501"/>
    <lineage>
        <taxon>Bacteria</taxon>
        <taxon>Bacillati</taxon>
        <taxon>Actinomycetota</taxon>
        <taxon>Thermoleophilia</taxon>
        <taxon>environmental samples</taxon>
    </lineage>
</organism>
<dbReference type="NCBIfam" id="TIGR03177">
    <property type="entry name" value="pilus_cpaB"/>
    <property type="match status" value="1"/>
</dbReference>
<proteinExistence type="predicted"/>
<evidence type="ECO:0000256" key="2">
    <source>
        <dbReference type="SAM" id="SignalP"/>
    </source>
</evidence>
<evidence type="ECO:0000259" key="3">
    <source>
        <dbReference type="Pfam" id="PF16976"/>
    </source>
</evidence>
<dbReference type="Pfam" id="PF16976">
    <property type="entry name" value="RcpC"/>
    <property type="match status" value="1"/>
</dbReference>
<dbReference type="InterPro" id="IPR017592">
    <property type="entry name" value="Pilus_assmbl_Flp-typ_CpaB"/>
</dbReference>
<reference evidence="4" key="1">
    <citation type="submission" date="2020-02" db="EMBL/GenBank/DDBJ databases">
        <authorList>
            <person name="Meier V. D."/>
        </authorList>
    </citation>
    <scope>NUCLEOTIDE SEQUENCE</scope>
    <source>
        <strain evidence="4">AVDCRST_MAG79</strain>
    </source>
</reference>
<feature type="domain" description="Flp pilus assembly protein RcpC/CpaB" evidence="3">
    <location>
        <begin position="120"/>
        <end position="234"/>
    </location>
</feature>
<evidence type="ECO:0000313" key="4">
    <source>
        <dbReference type="EMBL" id="CAA9537739.1"/>
    </source>
</evidence>